<gene>
    <name evidence="1" type="ORF">LZZ85_17790</name>
</gene>
<evidence type="ECO:0000313" key="1">
    <source>
        <dbReference type="EMBL" id="MCG2616154.1"/>
    </source>
</evidence>
<accession>A0ABS9KUX3</accession>
<keyword evidence="2" id="KW-1185">Reference proteome</keyword>
<sequence length="99" mass="10631">MTMIIFAVSLAPCKDLSAGLKDSKAKTQLVQDDHHEHEDGSDDCPPFCACSCCAAYGYPKSYTGSLQATLSFAPAYADRYTGALISISLPIWQPPQLVS</sequence>
<dbReference type="EMBL" id="JAKLTR010000012">
    <property type="protein sequence ID" value="MCG2616154.1"/>
    <property type="molecule type" value="Genomic_DNA"/>
</dbReference>
<organism evidence="1 2">
    <name type="scientific">Terrimonas ginsenosidimutans</name>
    <dbReference type="NCBI Taxonomy" id="2908004"/>
    <lineage>
        <taxon>Bacteria</taxon>
        <taxon>Pseudomonadati</taxon>
        <taxon>Bacteroidota</taxon>
        <taxon>Chitinophagia</taxon>
        <taxon>Chitinophagales</taxon>
        <taxon>Chitinophagaceae</taxon>
        <taxon>Terrimonas</taxon>
    </lineage>
</organism>
<proteinExistence type="predicted"/>
<name>A0ABS9KUX3_9BACT</name>
<evidence type="ECO:0000313" key="2">
    <source>
        <dbReference type="Proteomes" id="UP001165367"/>
    </source>
</evidence>
<comment type="caution">
    <text evidence="1">The sequence shown here is derived from an EMBL/GenBank/DDBJ whole genome shotgun (WGS) entry which is preliminary data.</text>
</comment>
<protein>
    <submittedName>
        <fullName evidence="1">Uncharacterized protein</fullName>
    </submittedName>
</protein>
<dbReference type="Proteomes" id="UP001165367">
    <property type="component" value="Unassembled WGS sequence"/>
</dbReference>
<reference evidence="1" key="1">
    <citation type="submission" date="2022-01" db="EMBL/GenBank/DDBJ databases">
        <authorList>
            <person name="Jo J.-H."/>
            <person name="Im W.-T."/>
        </authorList>
    </citation>
    <scope>NUCLEOTIDE SEQUENCE</scope>
    <source>
        <strain evidence="1">NA20</strain>
    </source>
</reference>